<proteinExistence type="predicted"/>
<name>A0A7N9AZS9_9TELE</name>
<accession>A0A7N9AZS9</accession>
<dbReference type="InParanoid" id="A0A7N9AZS9"/>
<sequence>KFDFNNFYLDVVCTSAVAGENCSVKSSCCFQITCWEQHGRMCYYFSKIRASWQESRDKCERLRGDLVKIESWEEQV</sequence>
<dbReference type="InterPro" id="IPR016186">
    <property type="entry name" value="C-type_lectin-like/link_sf"/>
</dbReference>
<organism evidence="1 2">
    <name type="scientific">Mastacembelus armatus</name>
    <name type="common">zig-zag eel</name>
    <dbReference type="NCBI Taxonomy" id="205130"/>
    <lineage>
        <taxon>Eukaryota</taxon>
        <taxon>Metazoa</taxon>
        <taxon>Chordata</taxon>
        <taxon>Craniata</taxon>
        <taxon>Vertebrata</taxon>
        <taxon>Euteleostomi</taxon>
        <taxon>Actinopterygii</taxon>
        <taxon>Neopterygii</taxon>
        <taxon>Teleostei</taxon>
        <taxon>Neoteleostei</taxon>
        <taxon>Acanthomorphata</taxon>
        <taxon>Anabantaria</taxon>
        <taxon>Synbranchiformes</taxon>
        <taxon>Mastacembelidae</taxon>
        <taxon>Mastacembelus</taxon>
    </lineage>
</organism>
<dbReference type="AlphaFoldDB" id="A0A7N9AZS9"/>
<dbReference type="InterPro" id="IPR016187">
    <property type="entry name" value="CTDL_fold"/>
</dbReference>
<evidence type="ECO:0008006" key="3">
    <source>
        <dbReference type="Google" id="ProtNLM"/>
    </source>
</evidence>
<dbReference type="Gene3D" id="3.10.100.10">
    <property type="entry name" value="Mannose-Binding Protein A, subunit A"/>
    <property type="match status" value="1"/>
</dbReference>
<reference evidence="1" key="2">
    <citation type="submission" date="2025-09" db="UniProtKB">
        <authorList>
            <consortium name="Ensembl"/>
        </authorList>
    </citation>
    <scope>IDENTIFICATION</scope>
</reference>
<dbReference type="Proteomes" id="UP000261640">
    <property type="component" value="Unplaced"/>
</dbReference>
<evidence type="ECO:0000313" key="1">
    <source>
        <dbReference type="Ensembl" id="ENSMAMP00000060259.1"/>
    </source>
</evidence>
<protein>
    <recommendedName>
        <fullName evidence="3">C-type lectin domain-containing protein</fullName>
    </recommendedName>
</protein>
<evidence type="ECO:0000313" key="2">
    <source>
        <dbReference type="Proteomes" id="UP000261640"/>
    </source>
</evidence>
<keyword evidence="2" id="KW-1185">Reference proteome</keyword>
<reference evidence="1" key="1">
    <citation type="submission" date="2025-08" db="UniProtKB">
        <authorList>
            <consortium name="Ensembl"/>
        </authorList>
    </citation>
    <scope>IDENTIFICATION</scope>
</reference>
<dbReference type="SUPFAM" id="SSF56436">
    <property type="entry name" value="C-type lectin-like"/>
    <property type="match status" value="1"/>
</dbReference>
<dbReference type="Ensembl" id="ENSMAMT00000069770.1">
    <property type="protein sequence ID" value="ENSMAMP00000060259.1"/>
    <property type="gene ID" value="ENSMAMG00000028477.1"/>
</dbReference>